<dbReference type="SUPFAM" id="SSF47413">
    <property type="entry name" value="lambda repressor-like DNA-binding domains"/>
    <property type="match status" value="1"/>
</dbReference>
<dbReference type="InterPro" id="IPR001387">
    <property type="entry name" value="Cro/C1-type_HTH"/>
</dbReference>
<feature type="domain" description="HTH cro/C1-type" evidence="2">
    <location>
        <begin position="12"/>
        <end position="66"/>
    </location>
</feature>
<dbReference type="EMBL" id="BAAANO010000005">
    <property type="protein sequence ID" value="GAA2000559.1"/>
    <property type="molecule type" value="Genomic_DNA"/>
</dbReference>
<dbReference type="SUPFAM" id="SSF51182">
    <property type="entry name" value="RmlC-like cupins"/>
    <property type="match status" value="1"/>
</dbReference>
<protein>
    <submittedName>
        <fullName evidence="3">XRE family transcriptional regulator</fullName>
    </submittedName>
</protein>
<dbReference type="InterPro" id="IPR050807">
    <property type="entry name" value="TransReg_Diox_bact_type"/>
</dbReference>
<evidence type="ECO:0000313" key="4">
    <source>
        <dbReference type="Proteomes" id="UP001500755"/>
    </source>
</evidence>
<dbReference type="CDD" id="cd02209">
    <property type="entry name" value="cupin_XRE_C"/>
    <property type="match status" value="1"/>
</dbReference>
<sequence>MSSWSQSVGTRITAIRTQRGISLSALAKKAGMSKATLSGVEAGTGNPTLDTVERLALALAIPVADILVTEAPRTRVVRGRKEPATAPDTQLLARVSGSRDWEFWTLRLPAGDSFTGVPHAPGTVEIIRVTTGVLTAGPDGEAAVLEAGDLVEFAGDCAHSYLAGPDGAEAVVALGSTAETSRPHTVTEFDR</sequence>
<evidence type="ECO:0000259" key="2">
    <source>
        <dbReference type="PROSITE" id="PS50943"/>
    </source>
</evidence>
<dbReference type="Gene3D" id="2.60.120.10">
    <property type="entry name" value="Jelly Rolls"/>
    <property type="match status" value="1"/>
</dbReference>
<dbReference type="RefSeq" id="WP_344306739.1">
    <property type="nucleotide sequence ID" value="NZ_BAAANO010000005.1"/>
</dbReference>
<accession>A0ABP5EMI1</accession>
<evidence type="ECO:0000256" key="1">
    <source>
        <dbReference type="ARBA" id="ARBA00023125"/>
    </source>
</evidence>
<comment type="caution">
    <text evidence="3">The sequence shown here is derived from an EMBL/GenBank/DDBJ whole genome shotgun (WGS) entry which is preliminary data.</text>
</comment>
<dbReference type="CDD" id="cd00093">
    <property type="entry name" value="HTH_XRE"/>
    <property type="match status" value="1"/>
</dbReference>
<keyword evidence="4" id="KW-1185">Reference proteome</keyword>
<dbReference type="PANTHER" id="PTHR46797:SF1">
    <property type="entry name" value="METHYLPHOSPHONATE SYNTHASE"/>
    <property type="match status" value="1"/>
</dbReference>
<organism evidence="3 4">
    <name type="scientific">Brevibacterium samyangense</name>
    <dbReference type="NCBI Taxonomy" id="366888"/>
    <lineage>
        <taxon>Bacteria</taxon>
        <taxon>Bacillati</taxon>
        <taxon>Actinomycetota</taxon>
        <taxon>Actinomycetes</taxon>
        <taxon>Micrococcales</taxon>
        <taxon>Brevibacteriaceae</taxon>
        <taxon>Brevibacterium</taxon>
    </lineage>
</organism>
<keyword evidence="1" id="KW-0238">DNA-binding</keyword>
<dbReference type="InterPro" id="IPR010982">
    <property type="entry name" value="Lambda_DNA-bd_dom_sf"/>
</dbReference>
<dbReference type="InterPro" id="IPR011051">
    <property type="entry name" value="RmlC_Cupin_sf"/>
</dbReference>
<reference evidence="4" key="1">
    <citation type="journal article" date="2019" name="Int. J. Syst. Evol. Microbiol.">
        <title>The Global Catalogue of Microorganisms (GCM) 10K type strain sequencing project: providing services to taxonomists for standard genome sequencing and annotation.</title>
        <authorList>
            <consortium name="The Broad Institute Genomics Platform"/>
            <consortium name="The Broad Institute Genome Sequencing Center for Infectious Disease"/>
            <person name="Wu L."/>
            <person name="Ma J."/>
        </authorList>
    </citation>
    <scope>NUCLEOTIDE SEQUENCE [LARGE SCALE GENOMIC DNA]</scope>
    <source>
        <strain evidence="4">JCM 14546</strain>
    </source>
</reference>
<dbReference type="Proteomes" id="UP001500755">
    <property type="component" value="Unassembled WGS sequence"/>
</dbReference>
<dbReference type="Pfam" id="PF01381">
    <property type="entry name" value="HTH_3"/>
    <property type="match status" value="1"/>
</dbReference>
<dbReference type="PANTHER" id="PTHR46797">
    <property type="entry name" value="HTH-TYPE TRANSCRIPTIONAL REGULATOR"/>
    <property type="match status" value="1"/>
</dbReference>
<gene>
    <name evidence="3" type="ORF">GCM10009755_05450</name>
</gene>
<proteinExistence type="predicted"/>
<dbReference type="PROSITE" id="PS50943">
    <property type="entry name" value="HTH_CROC1"/>
    <property type="match status" value="1"/>
</dbReference>
<dbReference type="Gene3D" id="1.10.260.40">
    <property type="entry name" value="lambda repressor-like DNA-binding domains"/>
    <property type="match status" value="1"/>
</dbReference>
<dbReference type="InterPro" id="IPR014710">
    <property type="entry name" value="RmlC-like_jellyroll"/>
</dbReference>
<name>A0ABP5EMI1_9MICO</name>
<dbReference type="SMART" id="SM00530">
    <property type="entry name" value="HTH_XRE"/>
    <property type="match status" value="1"/>
</dbReference>
<evidence type="ECO:0000313" key="3">
    <source>
        <dbReference type="EMBL" id="GAA2000559.1"/>
    </source>
</evidence>